<gene>
    <name evidence="1" type="ORF">VVAX_05504</name>
</gene>
<accession>A0A679JSJ6</accession>
<dbReference type="RefSeq" id="WP_339093176.1">
    <property type="nucleotide sequence ID" value="NZ_LR743508.1"/>
</dbReference>
<reference evidence="1" key="1">
    <citation type="submission" date="2019-12" db="EMBL/GenBank/DDBJ databases">
        <authorList>
            <person name="Cremers G."/>
        </authorList>
    </citation>
    <scope>NUCLEOTIDE SEQUENCE</scope>
    <source>
        <strain evidence="1">Vvax</strain>
    </source>
</reference>
<organism evidence="1">
    <name type="scientific">Variovorax paradoxus</name>
    <dbReference type="NCBI Taxonomy" id="34073"/>
    <lineage>
        <taxon>Bacteria</taxon>
        <taxon>Pseudomonadati</taxon>
        <taxon>Pseudomonadota</taxon>
        <taxon>Betaproteobacteria</taxon>
        <taxon>Burkholderiales</taxon>
        <taxon>Comamonadaceae</taxon>
        <taxon>Variovorax</taxon>
    </lineage>
</organism>
<name>A0A679JSJ6_VARPD</name>
<sequence length="126" mass="14350">MKLMTAELTHADGIDRASWSTFREIPPAEAFDRLIRVLAETRRTMEPAIAEKLPMLVKEPPQVDGPGWQWTMQADGSLILNMRHPGLGWIGFRMPDVEVFHANLSDVLAQRKALREELVPPVRPQR</sequence>
<evidence type="ECO:0000313" key="1">
    <source>
        <dbReference type="EMBL" id="CAA2109233.1"/>
    </source>
</evidence>
<proteinExistence type="predicted"/>
<protein>
    <submittedName>
        <fullName evidence="1">Uncharacterized protein</fullName>
    </submittedName>
</protein>
<dbReference type="EMBL" id="LR743508">
    <property type="protein sequence ID" value="CAA2109233.1"/>
    <property type="molecule type" value="Genomic_DNA"/>
</dbReference>
<dbReference type="AlphaFoldDB" id="A0A679JSJ6"/>